<sequence>MTRYAIHDSRTELLASWGLGYGDTAMTVAALPTTASSKDQLVLAESLSRLSQALWRCYTHPASAAASTKVNTEGWQRQQTRASFSTVLDAVRARTCRSTTR</sequence>
<evidence type="ECO:0000313" key="1">
    <source>
        <dbReference type="EMBL" id="UWP80481.1"/>
    </source>
</evidence>
<proteinExistence type="predicted"/>
<dbReference type="RefSeq" id="WP_259858241.1">
    <property type="nucleotide sequence ID" value="NZ_BAAAST010000077.1"/>
</dbReference>
<name>A0ABY5VTN8_9ACTN</name>
<evidence type="ECO:0000313" key="2">
    <source>
        <dbReference type="Proteomes" id="UP001059617"/>
    </source>
</evidence>
<organism evidence="1 2">
    <name type="scientific">Dactylosporangium fulvum</name>
    <dbReference type="NCBI Taxonomy" id="53359"/>
    <lineage>
        <taxon>Bacteria</taxon>
        <taxon>Bacillati</taxon>
        <taxon>Actinomycetota</taxon>
        <taxon>Actinomycetes</taxon>
        <taxon>Micromonosporales</taxon>
        <taxon>Micromonosporaceae</taxon>
        <taxon>Dactylosporangium</taxon>
    </lineage>
</organism>
<accession>A0ABY5VTN8</accession>
<reference evidence="1" key="1">
    <citation type="submission" date="2021-04" db="EMBL/GenBank/DDBJ databases">
        <authorList>
            <person name="Hartkoorn R.C."/>
            <person name="Beaudoing E."/>
            <person name="Hot D."/>
        </authorList>
    </citation>
    <scope>NUCLEOTIDE SEQUENCE</scope>
    <source>
        <strain evidence="1">NRRL B-16292</strain>
    </source>
</reference>
<dbReference type="Proteomes" id="UP001059617">
    <property type="component" value="Chromosome"/>
</dbReference>
<gene>
    <name evidence="1" type="ORF">Dfulv_35720</name>
</gene>
<dbReference type="EMBL" id="CP073720">
    <property type="protein sequence ID" value="UWP80481.1"/>
    <property type="molecule type" value="Genomic_DNA"/>
</dbReference>
<keyword evidence="2" id="KW-1185">Reference proteome</keyword>
<protein>
    <submittedName>
        <fullName evidence="1">Uncharacterized protein</fullName>
    </submittedName>
</protein>
<reference evidence="1" key="2">
    <citation type="submission" date="2022-09" db="EMBL/GenBank/DDBJ databases">
        <title>Biosynthetic gene clusters of Dactylosporangioum fulvum.</title>
        <authorList>
            <person name="Caradec T."/>
        </authorList>
    </citation>
    <scope>NUCLEOTIDE SEQUENCE</scope>
    <source>
        <strain evidence="1">NRRL B-16292</strain>
    </source>
</reference>